<organism evidence="1 2">
    <name type="scientific">Protopolystoma xenopodis</name>
    <dbReference type="NCBI Taxonomy" id="117903"/>
    <lineage>
        <taxon>Eukaryota</taxon>
        <taxon>Metazoa</taxon>
        <taxon>Spiralia</taxon>
        <taxon>Lophotrochozoa</taxon>
        <taxon>Platyhelminthes</taxon>
        <taxon>Monogenea</taxon>
        <taxon>Polyopisthocotylea</taxon>
        <taxon>Polystomatidea</taxon>
        <taxon>Polystomatidae</taxon>
        <taxon>Protopolystoma</taxon>
    </lineage>
</organism>
<accession>A0A3S5BFL0</accession>
<gene>
    <name evidence="1" type="ORF">PXEA_LOCUS15883</name>
</gene>
<sequence>MNFILFSNYICHHHSSPVRFTDCDSSSKDFETSRDFSHLPDAVAPCSNSPSNSSDLVSTEIALAQATSSSGSLEGASRIAEMCGSNLFEAPLQTLVLARQLDVHLRWNALITAHGASSRHDRLKSGIRSIMYVHFATKRYSHAEAAPSQMTLSRSNFEKLPTYSKSHSSESCGRRVWKGIQTPIFYY</sequence>
<proteinExistence type="predicted"/>
<keyword evidence="2" id="KW-1185">Reference proteome</keyword>
<dbReference type="Proteomes" id="UP000784294">
    <property type="component" value="Unassembled WGS sequence"/>
</dbReference>
<dbReference type="AlphaFoldDB" id="A0A3S5BFL0"/>
<reference evidence="1" key="1">
    <citation type="submission" date="2018-11" db="EMBL/GenBank/DDBJ databases">
        <authorList>
            <consortium name="Pathogen Informatics"/>
        </authorList>
    </citation>
    <scope>NUCLEOTIDE SEQUENCE</scope>
</reference>
<evidence type="ECO:0000313" key="1">
    <source>
        <dbReference type="EMBL" id="VEL22443.1"/>
    </source>
</evidence>
<protein>
    <submittedName>
        <fullName evidence="1">Uncharacterized protein</fullName>
    </submittedName>
</protein>
<comment type="caution">
    <text evidence="1">The sequence shown here is derived from an EMBL/GenBank/DDBJ whole genome shotgun (WGS) entry which is preliminary data.</text>
</comment>
<name>A0A3S5BFL0_9PLAT</name>
<evidence type="ECO:0000313" key="2">
    <source>
        <dbReference type="Proteomes" id="UP000784294"/>
    </source>
</evidence>
<dbReference type="EMBL" id="CAAALY010056452">
    <property type="protein sequence ID" value="VEL22443.1"/>
    <property type="molecule type" value="Genomic_DNA"/>
</dbReference>